<feature type="coiled-coil region" evidence="4">
    <location>
        <begin position="1208"/>
        <end position="1283"/>
    </location>
</feature>
<feature type="compositionally biased region" description="Basic and acidic residues" evidence="5">
    <location>
        <begin position="1800"/>
        <end position="1837"/>
    </location>
</feature>
<feature type="coiled-coil region" evidence="4">
    <location>
        <begin position="677"/>
        <end position="774"/>
    </location>
</feature>
<reference evidence="9" key="1">
    <citation type="submission" date="2018-02" db="EMBL/GenBank/DDBJ databases">
        <title>Rhizophora mucronata_Transcriptome.</title>
        <authorList>
            <person name="Meera S.P."/>
            <person name="Sreeshan A."/>
            <person name="Augustine A."/>
        </authorList>
    </citation>
    <scope>NUCLEOTIDE SEQUENCE</scope>
    <source>
        <tissue evidence="9">Leaf</tissue>
    </source>
</reference>
<feature type="region of interest" description="Disordered" evidence="5">
    <location>
        <begin position="1987"/>
        <end position="2076"/>
    </location>
</feature>
<dbReference type="InterPro" id="IPR057974">
    <property type="entry name" value="NUA/TPR/MLP1-2-like_dom"/>
</dbReference>
<dbReference type="GO" id="GO:0006606">
    <property type="term" value="P:protein import into nucleus"/>
    <property type="evidence" value="ECO:0007669"/>
    <property type="project" value="InterPro"/>
</dbReference>
<evidence type="ECO:0000259" key="6">
    <source>
        <dbReference type="Pfam" id="PF07926"/>
    </source>
</evidence>
<dbReference type="Pfam" id="PF07926">
    <property type="entry name" value="TPR_MLP1_2"/>
    <property type="match status" value="1"/>
</dbReference>
<feature type="compositionally biased region" description="Acidic residues" evidence="5">
    <location>
        <begin position="1874"/>
        <end position="1890"/>
    </location>
</feature>
<name>A0A2P2MGN4_RHIMU</name>
<feature type="region of interest" description="Disordered" evidence="5">
    <location>
        <begin position="1852"/>
        <end position="1913"/>
    </location>
</feature>
<evidence type="ECO:0000256" key="5">
    <source>
        <dbReference type="SAM" id="MobiDB-lite"/>
    </source>
</evidence>
<dbReference type="PANTHER" id="PTHR18898:SF2">
    <property type="entry name" value="NUCLEOPROTEIN TPR"/>
    <property type="match status" value="1"/>
</dbReference>
<dbReference type="GO" id="GO:0005643">
    <property type="term" value="C:nuclear pore"/>
    <property type="evidence" value="ECO:0007669"/>
    <property type="project" value="TreeGrafter"/>
</dbReference>
<protein>
    <submittedName>
        <fullName evidence="9">Uncharacterized protein MANES_16G052800</fullName>
    </submittedName>
</protein>
<feature type="coiled-coil region" evidence="4">
    <location>
        <begin position="479"/>
        <end position="513"/>
    </location>
</feature>
<dbReference type="PANTHER" id="PTHR18898">
    <property type="entry name" value="NUCLEOPROTEIN TPR-RELATED"/>
    <property type="match status" value="1"/>
</dbReference>
<feature type="region of interest" description="Disordered" evidence="5">
    <location>
        <begin position="1443"/>
        <end position="1471"/>
    </location>
</feature>
<dbReference type="Pfam" id="PF25785">
    <property type="entry name" value="TPR"/>
    <property type="match status" value="1"/>
</dbReference>
<dbReference type="GO" id="GO:0017056">
    <property type="term" value="F:structural constituent of nuclear pore"/>
    <property type="evidence" value="ECO:0007669"/>
    <property type="project" value="TreeGrafter"/>
</dbReference>
<evidence type="ECO:0000256" key="1">
    <source>
        <dbReference type="ARBA" id="ARBA00004123"/>
    </source>
</evidence>
<dbReference type="EMBL" id="GGEC01048914">
    <property type="protein sequence ID" value="MBX29398.1"/>
    <property type="molecule type" value="Transcribed_RNA"/>
</dbReference>
<evidence type="ECO:0000256" key="3">
    <source>
        <dbReference type="ARBA" id="ARBA00023242"/>
    </source>
</evidence>
<feature type="region of interest" description="Disordered" evidence="5">
    <location>
        <begin position="1617"/>
        <end position="1838"/>
    </location>
</feature>
<feature type="coiled-coil region" evidence="4">
    <location>
        <begin position="944"/>
        <end position="1017"/>
    </location>
</feature>
<dbReference type="InterPro" id="IPR057577">
    <property type="entry name" value="Nucleoprot-TPR/MLP1_dom"/>
</dbReference>
<feature type="compositionally biased region" description="Acidic residues" evidence="5">
    <location>
        <begin position="1942"/>
        <end position="1954"/>
    </location>
</feature>
<evidence type="ECO:0000256" key="2">
    <source>
        <dbReference type="ARBA" id="ARBA00023054"/>
    </source>
</evidence>
<feature type="compositionally biased region" description="Basic and acidic residues" evidence="5">
    <location>
        <begin position="1443"/>
        <end position="1465"/>
    </location>
</feature>
<sequence length="2076" mass="232949">MPLFIADDDLAAHSSDASYVATKADDFIRSLQAELDSVRAAADAAAITAEQTCSLLEHKFLSLSADSSKVQSENAQLQSSLDDRLSQLAHLQAQKHELHLHSIGKDGEIERLTMEMSELHKSKSQLIELLEQKDLEISEKNATITSYLDKIVNLTDRAAHKEARLAEIEAELSRSQGNCARLSQEKELIQRHNVWLNDELTSKVDELIELRKNHVDLEEDVSAKLADTKRQLGECSSSLKWNMERVKELETKLTSVQEELFSSKDAAAANEERFTAELSTVNKLVELYKESSDEWSQKARELDGAIKALESQLSQVENDYRERLEKEVSARKQLEKEVADLKDKLQSCEAEVESSRKANELNLLQIGSFSTERWTDGSIEESSTLVPRIPVGVSGTALAASLLRDGWSLGKMYAKYQEAVDALRHEQLGRKESEAVLQRVLCELEEKAGMILDERAEYERMVESYSLINQKLQHSISEQANLEKTIQELQVALRRHEREYSLAQKEIVDLGKQVTVLLKECRDIQLRCGSAKPDQAGDCTETAAVELDIGYDAEKVISERLLTFRDINGLVEQNVQLRSLVRTLSDQIQNSEMDFKNKLEMELKKHTDEAASKVAAVLQRAEEQGRMIESLHSSVAMYKRLYEEEHRLHSSHSHSSDAIAVVEDGRKDFLALLEGSQEASKKAQERAAERLRSLEEDLSKSRSNIVSLRSECEKLALDAKFANERLDSFRKEYDHQRNEITSIRARNVELSQLIVEYERKLRENSETLQASEERSGKLSMEASVLKLEKDMLSNAEKRACDEVRSLSERVYRLQASLDTLQSAEEVREEARAAEKRKREEYIRQVEREWAEAKKELQQERDNVRGLSSDRDRTLKNTIRQVEEMAKELANALHAVSAAETRASVAEAKLSDLEKKIKTSDFKVANIDDGGTCSSVTPIEVVTDLVMAKEEIKKLKAEAEANKDHMMQYKSIAQVNEALLKQMEVAHEKFKVESEKLKESLEVELCSLRDEIVKLEKELSLKSEEVASASAGKEEALTTTFAEITSLKEESSRKTSQILAMEIQVSVLKEDLEKEHEQWQVAKANYERQVVLQSETIKELAKTSQALTSLQQEASDLRKLTDTQKSEIVELKTKWEVDKSLLEDSKKEAEKKYDELNEQNKILHSRLEALHIHLAEKDRSSAGISSGSSPDLLGDAGLQNVVNYLRRSKEIAETEISLLKQEKMRLQSQLESALKAAETAQASIRAERANLRPLLFSEEEIKSLQLQVREMNLLRESNMQLREENKHNFEECQKSRQEAQKARMHSDSLESLVREREIEIEACKKGIEMERVEKDRLEKRISELLERCQNIDLQDYDRMKDIVHKLQEKLKEMDDEIGGNKNLLSKQQETISKLEQDLAKSESELNQREKMINDVLQNEATLKSELDKHKKLAIQWKKKADNWLKERDESSKEKQDLSKQIEELKQGKRSTGNVMGEQVIKEKEEKEHRIQILEKTVERQREALRKEKEDHRTEKAKRQNTEKAILDSVKNVDQVKTDFANKLETHKQALTRLADELEKLKHAKSILPEGTQVLQSLSGTTLDDLAAAYESAVENFEKAAHSISIELGQASSEIPIPEHSAPVARGQAAASQSTIISSVGPATSDSAARVAEEKERRTHVTKAKVETRKTGRKLVRPQLIKPEEPQGDVDMSETDGSSTVEKLATILESETQRSSTLSQPIARKREASSASEFDEQFHNHGETSSDAAPHIMKRAKVSDSPQEGTEGQTGSPSESLVSLPAVEEHSDDVGHLLQGMNEEGVPEKEEVVTTGEKVEPQKESELLETTNQREPETDKNDVEEILESLSVSVVELEEGSKGQAFEDNQQSTLEHESEREEGELLPDVAEVEEGADASNIAGSPERDALPDICTTPAASPARVDEAVAAAGMELGETNFPEVVVDEKNDEGDVVEEGAEGSDKSNDDIEPNVAGTYQVQEIASVSVGSATISVQAEPDASKQASSSTTEADEVKQVSPASSTSRVVNLTERARARAMLRQSGAEIFSSPGSRGRGRPARGRGVRGGRVGRSGRGQAPGQQG</sequence>
<comment type="subcellular location">
    <subcellularLocation>
        <location evidence="1">Nucleus</location>
    </subcellularLocation>
</comment>
<dbReference type="GO" id="GO:0006406">
    <property type="term" value="P:mRNA export from nucleus"/>
    <property type="evidence" value="ECO:0007669"/>
    <property type="project" value="TreeGrafter"/>
</dbReference>
<feature type="compositionally biased region" description="Polar residues" evidence="5">
    <location>
        <begin position="1758"/>
        <end position="1775"/>
    </location>
</feature>
<dbReference type="Pfam" id="PF25481">
    <property type="entry name" value="Nucleoprot-TPR"/>
    <property type="match status" value="1"/>
</dbReference>
<organism evidence="9">
    <name type="scientific">Rhizophora mucronata</name>
    <name type="common">Asiatic mangrove</name>
    <dbReference type="NCBI Taxonomy" id="61149"/>
    <lineage>
        <taxon>Eukaryota</taxon>
        <taxon>Viridiplantae</taxon>
        <taxon>Streptophyta</taxon>
        <taxon>Embryophyta</taxon>
        <taxon>Tracheophyta</taxon>
        <taxon>Spermatophyta</taxon>
        <taxon>Magnoliopsida</taxon>
        <taxon>eudicotyledons</taxon>
        <taxon>Gunneridae</taxon>
        <taxon>Pentapetalae</taxon>
        <taxon>rosids</taxon>
        <taxon>fabids</taxon>
        <taxon>Malpighiales</taxon>
        <taxon>Rhizophoraceae</taxon>
        <taxon>Rhizophora</taxon>
    </lineage>
</organism>
<feature type="domain" description="Nucleoprotein TPR/MPL1" evidence="7">
    <location>
        <begin position="170"/>
        <end position="249"/>
    </location>
</feature>
<feature type="coiled-coil region" evidence="4">
    <location>
        <begin position="1068"/>
        <end position="1165"/>
    </location>
</feature>
<keyword evidence="3" id="KW-0539">Nucleus</keyword>
<evidence type="ECO:0000259" key="8">
    <source>
        <dbReference type="Pfam" id="PF25785"/>
    </source>
</evidence>
<evidence type="ECO:0000313" key="9">
    <source>
        <dbReference type="EMBL" id="MBX29398.1"/>
    </source>
</evidence>
<dbReference type="Gene3D" id="1.20.1170.10">
    <property type="match status" value="1"/>
</dbReference>
<feature type="coiled-coil region" evidence="4">
    <location>
        <begin position="292"/>
        <end position="358"/>
    </location>
</feature>
<feature type="domain" description="NUA/TPR/MLP1-2-like" evidence="8">
    <location>
        <begin position="486"/>
        <end position="593"/>
    </location>
</feature>
<feature type="compositionally biased region" description="Basic residues" evidence="5">
    <location>
        <begin position="2048"/>
        <end position="2059"/>
    </location>
</feature>
<feature type="compositionally biased region" description="Polar residues" evidence="5">
    <location>
        <begin position="1707"/>
        <end position="1718"/>
    </location>
</feature>
<feature type="compositionally biased region" description="Basic and acidic residues" evidence="5">
    <location>
        <begin position="1649"/>
        <end position="1668"/>
    </location>
</feature>
<feature type="compositionally biased region" description="Low complexity" evidence="5">
    <location>
        <begin position="1626"/>
        <end position="1637"/>
    </location>
</feature>
<feature type="coiled-coil region" evidence="4">
    <location>
        <begin position="813"/>
        <end position="915"/>
    </location>
</feature>
<evidence type="ECO:0000256" key="4">
    <source>
        <dbReference type="SAM" id="Coils"/>
    </source>
</evidence>
<feature type="region of interest" description="Disordered" evidence="5">
    <location>
        <begin position="1929"/>
        <end position="1969"/>
    </location>
</feature>
<dbReference type="InterPro" id="IPR012929">
    <property type="entry name" value="Nucleoprot-TPR/MLP1-2_dom"/>
</dbReference>
<evidence type="ECO:0000259" key="7">
    <source>
        <dbReference type="Pfam" id="PF25481"/>
    </source>
</evidence>
<keyword evidence="2 4" id="KW-0175">Coiled coil</keyword>
<proteinExistence type="predicted"/>
<accession>A0A2P2MGN4</accession>
<feature type="compositionally biased region" description="Polar residues" evidence="5">
    <location>
        <begin position="2012"/>
        <end position="2021"/>
    </location>
</feature>
<feature type="domain" description="Nucleoprotein TPR/MLP1-2" evidence="6">
    <location>
        <begin position="1042"/>
        <end position="1169"/>
    </location>
</feature>
<feature type="coiled-coil region" evidence="4">
    <location>
        <begin position="151"/>
        <end position="220"/>
    </location>
</feature>